<dbReference type="EMBL" id="LXQA010294775">
    <property type="protein sequence ID" value="MCI41658.1"/>
    <property type="molecule type" value="Genomic_DNA"/>
</dbReference>
<reference evidence="1 2" key="1">
    <citation type="journal article" date="2018" name="Front. Plant Sci.">
        <title>Red Clover (Trifolium pratense) and Zigzag Clover (T. medium) - A Picture of Genomic Similarities and Differences.</title>
        <authorList>
            <person name="Dluhosova J."/>
            <person name="Istvanek J."/>
            <person name="Nedelnik J."/>
            <person name="Repkova J."/>
        </authorList>
    </citation>
    <scope>NUCLEOTIDE SEQUENCE [LARGE SCALE GENOMIC DNA]</scope>
    <source>
        <strain evidence="2">cv. 10/8</strain>
        <tissue evidence="1">Leaf</tissue>
    </source>
</reference>
<evidence type="ECO:0000313" key="1">
    <source>
        <dbReference type="EMBL" id="MCI41658.1"/>
    </source>
</evidence>
<organism evidence="1 2">
    <name type="scientific">Trifolium medium</name>
    <dbReference type="NCBI Taxonomy" id="97028"/>
    <lineage>
        <taxon>Eukaryota</taxon>
        <taxon>Viridiplantae</taxon>
        <taxon>Streptophyta</taxon>
        <taxon>Embryophyta</taxon>
        <taxon>Tracheophyta</taxon>
        <taxon>Spermatophyta</taxon>
        <taxon>Magnoliopsida</taxon>
        <taxon>eudicotyledons</taxon>
        <taxon>Gunneridae</taxon>
        <taxon>Pentapetalae</taxon>
        <taxon>rosids</taxon>
        <taxon>fabids</taxon>
        <taxon>Fabales</taxon>
        <taxon>Fabaceae</taxon>
        <taxon>Papilionoideae</taxon>
        <taxon>50 kb inversion clade</taxon>
        <taxon>NPAAA clade</taxon>
        <taxon>Hologalegina</taxon>
        <taxon>IRL clade</taxon>
        <taxon>Trifolieae</taxon>
        <taxon>Trifolium</taxon>
    </lineage>
</organism>
<proteinExistence type="predicted"/>
<protein>
    <submittedName>
        <fullName evidence="1">Uncharacterized protein</fullName>
    </submittedName>
</protein>
<sequence length="93" mass="10158">VKCCFVVSVYIEILLGRSGRLAPRAPFHPDAEIMLLFRTAVGVEPLRGSTCSYLEGEDRVQAYPDEVVGLIHGIGPTEGDGLISPIVFTRRTQ</sequence>
<evidence type="ECO:0000313" key="2">
    <source>
        <dbReference type="Proteomes" id="UP000265520"/>
    </source>
</evidence>
<keyword evidence="2" id="KW-1185">Reference proteome</keyword>
<accession>A0A392RYG1</accession>
<feature type="non-terminal residue" evidence="1">
    <location>
        <position position="1"/>
    </location>
</feature>
<comment type="caution">
    <text evidence="1">The sequence shown here is derived from an EMBL/GenBank/DDBJ whole genome shotgun (WGS) entry which is preliminary data.</text>
</comment>
<dbReference type="Proteomes" id="UP000265520">
    <property type="component" value="Unassembled WGS sequence"/>
</dbReference>
<dbReference type="AlphaFoldDB" id="A0A392RYG1"/>
<name>A0A392RYG1_9FABA</name>